<dbReference type="SUPFAM" id="SSF56112">
    <property type="entry name" value="Protein kinase-like (PK-like)"/>
    <property type="match status" value="1"/>
</dbReference>
<feature type="domain" description="Aminoglycoside phosphotransferase" evidence="1">
    <location>
        <begin position="17"/>
        <end position="235"/>
    </location>
</feature>
<dbReference type="Proteomes" id="UP000198440">
    <property type="component" value="Unassembled WGS sequence"/>
</dbReference>
<proteinExistence type="predicted"/>
<dbReference type="EMBL" id="FZON01000004">
    <property type="protein sequence ID" value="SNS09480.1"/>
    <property type="molecule type" value="Genomic_DNA"/>
</dbReference>
<protein>
    <recommendedName>
        <fullName evidence="1">Aminoglycoside phosphotransferase domain-containing protein</fullName>
    </recommendedName>
</protein>
<dbReference type="OrthoDB" id="9809275at2"/>
<dbReference type="Pfam" id="PF01636">
    <property type="entry name" value="APH"/>
    <property type="match status" value="1"/>
</dbReference>
<dbReference type="Gene3D" id="3.30.200.20">
    <property type="entry name" value="Phosphorylase Kinase, domain 1"/>
    <property type="match status" value="1"/>
</dbReference>
<accession>A0A239BNB2</accession>
<dbReference type="InterPro" id="IPR002575">
    <property type="entry name" value="Aminoglycoside_PTrfase"/>
</dbReference>
<gene>
    <name evidence="2" type="ORF">SAMN04488078_100444</name>
</gene>
<dbReference type="Gene3D" id="3.90.1200.10">
    <property type="match status" value="1"/>
</dbReference>
<reference evidence="2 3" key="1">
    <citation type="submission" date="2017-06" db="EMBL/GenBank/DDBJ databases">
        <authorList>
            <person name="Kim H.J."/>
            <person name="Triplett B.A."/>
        </authorList>
    </citation>
    <scope>NUCLEOTIDE SEQUENCE [LARGE SCALE GENOMIC DNA]</scope>
    <source>
        <strain evidence="2 3">DSM 11445</strain>
    </source>
</reference>
<evidence type="ECO:0000259" key="1">
    <source>
        <dbReference type="Pfam" id="PF01636"/>
    </source>
</evidence>
<evidence type="ECO:0000313" key="3">
    <source>
        <dbReference type="Proteomes" id="UP000198440"/>
    </source>
</evidence>
<name>A0A239BNB2_9RHOB</name>
<evidence type="ECO:0000313" key="2">
    <source>
        <dbReference type="EMBL" id="SNS09480.1"/>
    </source>
</evidence>
<dbReference type="AlphaFoldDB" id="A0A239BNB2"/>
<organism evidence="2 3">
    <name type="scientific">Antarctobacter heliothermus</name>
    <dbReference type="NCBI Taxonomy" id="74033"/>
    <lineage>
        <taxon>Bacteria</taxon>
        <taxon>Pseudomonadati</taxon>
        <taxon>Pseudomonadota</taxon>
        <taxon>Alphaproteobacteria</taxon>
        <taxon>Rhodobacterales</taxon>
        <taxon>Roseobacteraceae</taxon>
        <taxon>Antarctobacter</taxon>
    </lineage>
</organism>
<dbReference type="RefSeq" id="WP_089276405.1">
    <property type="nucleotide sequence ID" value="NZ_FZON01000004.1"/>
</dbReference>
<dbReference type="InterPro" id="IPR011009">
    <property type="entry name" value="Kinase-like_dom_sf"/>
</dbReference>
<sequence>MIDFLQATGWGDARRESLAGDASTRRYTRLHRDGQTAILMQDPDGDVGLFTRLARHLTGQNLSAPRILAQDTANGLLLIEDLGDGLLARLAQTPQSEQDLYLLATDALIALHDTPPPPDLPQATPDRMASMVDLAFEHYTHAPEALAQAVAAFVPQLQTHAQPTDVMVLRDYHAENILYLPDRQGAARAGLLDFQDAMQGHRAYDLVSLIEDARRDVAPATARACVAHYLAATDLPEDAFHAALAVLGAQRNLRILGVFARLASSRGKPQYIDLIPRVWGHLQTDLAHPVLASVKPIIDAALPAPDAAHLERLKAACPTP</sequence>